<evidence type="ECO:0000313" key="11">
    <source>
        <dbReference type="Proteomes" id="UP000220797"/>
    </source>
</evidence>
<gene>
    <name evidence="10" type="ORF">PGAL8A_00103900</name>
</gene>
<dbReference type="GeneID" id="39729564"/>
<keyword evidence="6" id="KW-0256">Endoplasmic reticulum</keyword>
<evidence type="ECO:0000256" key="3">
    <source>
        <dbReference type="ARBA" id="ARBA00009561"/>
    </source>
</evidence>
<dbReference type="GO" id="GO:0008250">
    <property type="term" value="C:oligosaccharyltransferase complex"/>
    <property type="evidence" value="ECO:0007669"/>
    <property type="project" value="TreeGrafter"/>
</dbReference>
<comment type="function">
    <text evidence="1">Subunit of the oligosaccharyl transferase (OST) complex that catalyzes the initial transfer of a defined glycan (Glc(3)Man(9)GlcNAc(2) in eukaryotes) from the lipid carrier dolichol-pyrophosphate to an asparagine residue within an Asn-X-Ser/Thr consensus motif in nascent polypeptide chains, the first step in protein N-glycosylation. N-glycosylation occurs cotranslationally and the complex associates with the Sec61 complex at the channel-forming translocon complex that mediates protein translocation across the endoplasmic reticulum (ER). All subunits are required for a maximal enzyme activity.</text>
</comment>
<dbReference type="VEuPathDB" id="PlasmoDB:PGAL8A_00103900"/>
<dbReference type="EMBL" id="CVMV01000015">
    <property type="protein sequence ID" value="CRG93333.1"/>
    <property type="molecule type" value="Genomic_DNA"/>
</dbReference>
<sequence length="403" mass="49452">MMNIYLKKYVIFFVVIYLFKIIYCFDENEKLIKLKKLINKKIKLHLNETYGNLDENKKHLFIYIHEITLNDYIDYVLNKTDDYDCVLFYIDVESNNTISKFDRKSLVLLELYNEVAKKIILDNNYLYNENNFSNEQEKEKDKQKNYLIKPVFFFYINFNKYYIKPLKYVHTIYNLPEFIYINSNTFDNFNYSSRIKKNYMLEHYIKNIKQIGENKKEINNKIIQKYFIEFINLHNRNKLILHEDLVYKKKLYITVFIILVFIFLYFFVLLLQKYTVLIFICSFILYLICLSGIFHCLINKSEMYNTDKSIETIFQKYIYRSTNSQYILEGFVFSFLIFVISILLFTLLYYSNNENISKIKKNFFFLFLILIIYISFKIIDIINIYKIYYSTYFFFPPLKFFRK</sequence>
<evidence type="ECO:0000313" key="10">
    <source>
        <dbReference type="EMBL" id="CRG93333.1"/>
    </source>
</evidence>
<feature type="transmembrane region" description="Helical" evidence="9">
    <location>
        <begin position="363"/>
        <end position="385"/>
    </location>
</feature>
<feature type="transmembrane region" description="Helical" evidence="9">
    <location>
        <begin position="6"/>
        <end position="25"/>
    </location>
</feature>
<name>A0A1J1GM70_PLAGA</name>
<evidence type="ECO:0000256" key="9">
    <source>
        <dbReference type="SAM" id="Phobius"/>
    </source>
</evidence>
<evidence type="ECO:0000256" key="4">
    <source>
        <dbReference type="ARBA" id="ARBA00022692"/>
    </source>
</evidence>
<organism evidence="10 11">
    <name type="scientific">Plasmodium gallinaceum</name>
    <dbReference type="NCBI Taxonomy" id="5849"/>
    <lineage>
        <taxon>Eukaryota</taxon>
        <taxon>Sar</taxon>
        <taxon>Alveolata</taxon>
        <taxon>Apicomplexa</taxon>
        <taxon>Aconoidasida</taxon>
        <taxon>Haemosporida</taxon>
        <taxon>Plasmodiidae</taxon>
        <taxon>Plasmodium</taxon>
        <taxon>Plasmodium (Haemamoeba)</taxon>
    </lineage>
</organism>
<feature type="transmembrane region" description="Helical" evidence="9">
    <location>
        <begin position="277"/>
        <end position="298"/>
    </location>
</feature>
<evidence type="ECO:0000256" key="1">
    <source>
        <dbReference type="ARBA" id="ARBA00002791"/>
    </source>
</evidence>
<dbReference type="OrthoDB" id="372730at2759"/>
<comment type="caution">
    <text evidence="10">The sequence shown here is derived from an EMBL/GenBank/DDBJ whole genome shotgun (WGS) entry which is preliminary data.</text>
</comment>
<keyword evidence="7 9" id="KW-1133">Transmembrane helix</keyword>
<proteinExistence type="inferred from homology"/>
<evidence type="ECO:0000256" key="5">
    <source>
        <dbReference type="ARBA" id="ARBA00022729"/>
    </source>
</evidence>
<dbReference type="PANTHER" id="PTHR12692:SF0">
    <property type="entry name" value="GH11935P"/>
    <property type="match status" value="1"/>
</dbReference>
<protein>
    <submittedName>
        <fullName evidence="10">Uncharacterized protein</fullName>
    </submittedName>
</protein>
<dbReference type="PANTHER" id="PTHR12692">
    <property type="entry name" value="DOLICHYL-DIPHOSPHOOLIGOSACCHARIDE--PROTEIN GLYCOSYLTRANSFERASE-RELATED"/>
    <property type="match status" value="1"/>
</dbReference>
<dbReference type="RefSeq" id="XP_028526155.1">
    <property type="nucleotide sequence ID" value="XM_028673076.1"/>
</dbReference>
<accession>A0A1J1GM70</accession>
<comment type="subcellular location">
    <subcellularLocation>
        <location evidence="2">Endoplasmic reticulum membrane</location>
        <topology evidence="2">Multi-pass membrane protein</topology>
    </subcellularLocation>
</comment>
<evidence type="ECO:0000256" key="8">
    <source>
        <dbReference type="ARBA" id="ARBA00023136"/>
    </source>
</evidence>
<keyword evidence="4 9" id="KW-0812">Transmembrane</keyword>
<keyword evidence="11" id="KW-1185">Reference proteome</keyword>
<keyword evidence="5" id="KW-0732">Signal</keyword>
<feature type="transmembrane region" description="Helical" evidence="9">
    <location>
        <begin position="326"/>
        <end position="351"/>
    </location>
</feature>
<evidence type="ECO:0000256" key="6">
    <source>
        <dbReference type="ARBA" id="ARBA00022824"/>
    </source>
</evidence>
<dbReference type="Pfam" id="PF04756">
    <property type="entry name" value="OST3_OST6"/>
    <property type="match status" value="1"/>
</dbReference>
<dbReference type="GO" id="GO:0018279">
    <property type="term" value="P:protein N-linked glycosylation via asparagine"/>
    <property type="evidence" value="ECO:0007669"/>
    <property type="project" value="TreeGrafter"/>
</dbReference>
<dbReference type="Proteomes" id="UP000220797">
    <property type="component" value="Unassembled WGS sequence"/>
</dbReference>
<keyword evidence="8 9" id="KW-0472">Membrane</keyword>
<dbReference type="InterPro" id="IPR021149">
    <property type="entry name" value="OligosaccharylTrfase_OST3/OST6"/>
</dbReference>
<evidence type="ECO:0000256" key="2">
    <source>
        <dbReference type="ARBA" id="ARBA00004477"/>
    </source>
</evidence>
<feature type="transmembrane region" description="Helical" evidence="9">
    <location>
        <begin position="251"/>
        <end position="271"/>
    </location>
</feature>
<dbReference type="AlphaFoldDB" id="A0A1J1GM70"/>
<reference evidence="10" key="1">
    <citation type="submission" date="2015-04" db="EMBL/GenBank/DDBJ databases">
        <authorList>
            <consortium name="Pathogen Informatics"/>
        </authorList>
    </citation>
    <scope>NUCLEOTIDE SEQUENCE [LARGE SCALE GENOMIC DNA]</scope>
    <source>
        <strain evidence="10">8A</strain>
    </source>
</reference>
<comment type="similarity">
    <text evidence="3">Belongs to the OST3/OST6 family.</text>
</comment>
<evidence type="ECO:0000256" key="7">
    <source>
        <dbReference type="ARBA" id="ARBA00022989"/>
    </source>
</evidence>